<evidence type="ECO:0000313" key="16">
    <source>
        <dbReference type="Proteomes" id="UP000000709"/>
    </source>
</evidence>
<dbReference type="InParanoid" id="G3AF00"/>
<keyword evidence="13" id="KW-0472">Membrane</keyword>
<gene>
    <name evidence="15" type="ORF">SPAPADRAFT_57875</name>
</gene>
<keyword evidence="10" id="KW-0676">Redox-active center</keyword>
<keyword evidence="8" id="KW-0496">Mitochondrion</keyword>
<dbReference type="PANTHER" id="PTHR21622">
    <property type="entry name" value="COILED-COIL-HELIX-COILED-COIL-HELIX DOMAIN CONTAINING 4"/>
    <property type="match status" value="1"/>
</dbReference>
<dbReference type="HOGENOM" id="CLU_054990_1_0_1"/>
<feature type="compositionally biased region" description="Basic and acidic residues" evidence="12">
    <location>
        <begin position="78"/>
        <end position="103"/>
    </location>
</feature>
<dbReference type="Proteomes" id="UP000000709">
    <property type="component" value="Unassembled WGS sequence"/>
</dbReference>
<protein>
    <recommendedName>
        <fullName evidence="3">Mitochondrial intermembrane space import and assembly protein 40</fullName>
    </recommendedName>
    <alternativeName>
        <fullName evidence="11">Mitochondrial import inner membrane translocase TIM40</fullName>
    </alternativeName>
</protein>
<keyword evidence="7" id="KW-0811">Translocation</keyword>
<dbReference type="RefSeq" id="XP_007372216.1">
    <property type="nucleotide sequence ID" value="XM_007372154.1"/>
</dbReference>
<dbReference type="eggNOG" id="KOG4149">
    <property type="taxonomic scope" value="Eukaryota"/>
</dbReference>
<dbReference type="AlphaFoldDB" id="G3AF00"/>
<evidence type="ECO:0000256" key="2">
    <source>
        <dbReference type="ARBA" id="ARBA00004164"/>
    </source>
</evidence>
<feature type="region of interest" description="Disordered" evidence="12">
    <location>
        <begin position="78"/>
        <end position="174"/>
    </location>
</feature>
<dbReference type="PANTHER" id="PTHR21622:SF0">
    <property type="entry name" value="COILED-COIL-HELIX-COILED-COIL-HELIX DOMAIN CONTAINING 4"/>
    <property type="match status" value="1"/>
</dbReference>
<accession>G3AF00</accession>
<keyword evidence="13" id="KW-1133">Transmembrane helix</keyword>
<dbReference type="PROSITE" id="PS51808">
    <property type="entry name" value="CHCH"/>
    <property type="match status" value="1"/>
</dbReference>
<keyword evidence="13" id="KW-0812">Transmembrane</keyword>
<dbReference type="InterPro" id="IPR039289">
    <property type="entry name" value="CHCHD4"/>
</dbReference>
<dbReference type="GO" id="GO:0005743">
    <property type="term" value="C:mitochondrial inner membrane"/>
    <property type="evidence" value="ECO:0007669"/>
    <property type="project" value="UniProtKB-SubCell"/>
</dbReference>
<dbReference type="GO" id="GO:0045041">
    <property type="term" value="P:protein import into mitochondrial intermembrane space"/>
    <property type="evidence" value="ECO:0007669"/>
    <property type="project" value="InterPro"/>
</dbReference>
<dbReference type="EMBL" id="GL996499">
    <property type="protein sequence ID" value="EGW34804.1"/>
    <property type="molecule type" value="Genomic_DNA"/>
</dbReference>
<evidence type="ECO:0000313" key="15">
    <source>
        <dbReference type="EMBL" id="EGW34804.1"/>
    </source>
</evidence>
<evidence type="ECO:0000256" key="4">
    <source>
        <dbReference type="ARBA" id="ARBA00022448"/>
    </source>
</evidence>
<dbReference type="GO" id="GO:0005758">
    <property type="term" value="C:mitochondrial intermembrane space"/>
    <property type="evidence" value="ECO:0007669"/>
    <property type="project" value="TreeGrafter"/>
</dbReference>
<dbReference type="Gene3D" id="1.10.287.2900">
    <property type="match status" value="1"/>
</dbReference>
<reference evidence="15 16" key="1">
    <citation type="journal article" date="2011" name="Proc. Natl. Acad. Sci. U.S.A.">
        <title>Comparative genomics of xylose-fermenting fungi for enhanced biofuel production.</title>
        <authorList>
            <person name="Wohlbach D.J."/>
            <person name="Kuo A."/>
            <person name="Sato T.K."/>
            <person name="Potts K.M."/>
            <person name="Salamov A.A."/>
            <person name="LaButti K.M."/>
            <person name="Sun H."/>
            <person name="Clum A."/>
            <person name="Pangilinan J.L."/>
            <person name="Lindquist E.A."/>
            <person name="Lucas S."/>
            <person name="Lapidus A."/>
            <person name="Jin M."/>
            <person name="Gunawan C."/>
            <person name="Balan V."/>
            <person name="Dale B.E."/>
            <person name="Jeffries T.W."/>
            <person name="Zinkel R."/>
            <person name="Barry K.W."/>
            <person name="Grigoriev I.V."/>
            <person name="Gasch A.P."/>
        </authorList>
    </citation>
    <scope>NUCLEOTIDE SEQUENCE [LARGE SCALE GENOMIC DNA]</scope>
    <source>
        <strain evidence="16">NRRL Y-27907 / 11-Y1</strain>
    </source>
</reference>
<dbReference type="GeneID" id="18872234"/>
<evidence type="ECO:0000259" key="14">
    <source>
        <dbReference type="Pfam" id="PF06747"/>
    </source>
</evidence>
<dbReference type="KEGG" id="spaa:SPAPADRAFT_57875"/>
<evidence type="ECO:0000256" key="11">
    <source>
        <dbReference type="ARBA" id="ARBA00033150"/>
    </source>
</evidence>
<keyword evidence="5" id="KW-0653">Protein transport</keyword>
<evidence type="ECO:0000256" key="3">
    <source>
        <dbReference type="ARBA" id="ARBA00013714"/>
    </source>
</evidence>
<comment type="cofactor">
    <cofactor evidence="1">
        <name>Cu(2+)</name>
        <dbReference type="ChEBI" id="CHEBI:29036"/>
    </cofactor>
</comment>
<sequence>MYRYIARSSIRPARSTLRGVRHYSTPKPTTSSNPGLAVGGVFIAAGLVYAFWSSSNGNKTESTFSKIKDTFQPEKFESKLSVHRNKDAEKEVKQEVEEAKDEQAVAAEFTEAKQEVQSEPETPETTPEPTPEASPEPEVAAEAAAQTPAESTEAPVDTPTEAEASTPAETSTPAEIVEASEGEHQEGEAAFNPETGEINWDCPCLGGMAHGPCGEEFKEAFSCFVFSETEPKGIDCIKKFETMRSCFKKYPEHYKDELYEESEERDVQAVEANVIESVEPAVEEITAATTAATTAAAATTSSSASASE</sequence>
<organism evidence="16">
    <name type="scientific">Spathaspora passalidarum (strain NRRL Y-27907 / 11-Y1)</name>
    <dbReference type="NCBI Taxonomy" id="619300"/>
    <lineage>
        <taxon>Eukaryota</taxon>
        <taxon>Fungi</taxon>
        <taxon>Dikarya</taxon>
        <taxon>Ascomycota</taxon>
        <taxon>Saccharomycotina</taxon>
        <taxon>Pichiomycetes</taxon>
        <taxon>Debaryomycetaceae</taxon>
        <taxon>Spathaspora</taxon>
    </lineage>
</organism>
<evidence type="ECO:0000256" key="5">
    <source>
        <dbReference type="ARBA" id="ARBA00022927"/>
    </source>
</evidence>
<comment type="subcellular location">
    <subcellularLocation>
        <location evidence="2">Mitochondrion inner membrane</location>
        <topology evidence="2">Single-pass type II membrane protein</topology>
        <orientation evidence="2">Intermembrane side</orientation>
    </subcellularLocation>
</comment>
<evidence type="ECO:0000256" key="8">
    <source>
        <dbReference type="ARBA" id="ARBA00023128"/>
    </source>
</evidence>
<feature type="transmembrane region" description="Helical" evidence="13">
    <location>
        <begin position="34"/>
        <end position="52"/>
    </location>
</feature>
<evidence type="ECO:0000256" key="1">
    <source>
        <dbReference type="ARBA" id="ARBA00001973"/>
    </source>
</evidence>
<evidence type="ECO:0000256" key="9">
    <source>
        <dbReference type="ARBA" id="ARBA00023157"/>
    </source>
</evidence>
<name>G3AF00_SPAPN</name>
<dbReference type="Pfam" id="PF06747">
    <property type="entry name" value="CHCH"/>
    <property type="match status" value="1"/>
</dbReference>
<evidence type="ECO:0000256" key="7">
    <source>
        <dbReference type="ARBA" id="ARBA00023010"/>
    </source>
</evidence>
<dbReference type="GO" id="GO:0015035">
    <property type="term" value="F:protein-disulfide reductase activity"/>
    <property type="evidence" value="ECO:0007669"/>
    <property type="project" value="InterPro"/>
</dbReference>
<dbReference type="OrthoDB" id="7481291at2759"/>
<feature type="domain" description="CHCH" evidence="14">
    <location>
        <begin position="213"/>
        <end position="249"/>
    </location>
</feature>
<keyword evidence="16" id="KW-1185">Reference proteome</keyword>
<proteinExistence type="predicted"/>
<keyword evidence="6" id="KW-0560">Oxidoreductase</keyword>
<evidence type="ECO:0000256" key="10">
    <source>
        <dbReference type="ARBA" id="ARBA00023284"/>
    </source>
</evidence>
<evidence type="ECO:0000256" key="6">
    <source>
        <dbReference type="ARBA" id="ARBA00023002"/>
    </source>
</evidence>
<dbReference type="InterPro" id="IPR010625">
    <property type="entry name" value="CHCH"/>
</dbReference>
<evidence type="ECO:0000256" key="13">
    <source>
        <dbReference type="SAM" id="Phobius"/>
    </source>
</evidence>
<keyword evidence="4" id="KW-0813">Transport</keyword>
<evidence type="ECO:0000256" key="12">
    <source>
        <dbReference type="SAM" id="MobiDB-lite"/>
    </source>
</evidence>
<dbReference type="STRING" id="619300.G3AF00"/>
<feature type="compositionally biased region" description="Low complexity" evidence="12">
    <location>
        <begin position="135"/>
        <end position="155"/>
    </location>
</feature>
<keyword evidence="9" id="KW-1015">Disulfide bond</keyword>